<dbReference type="EMBL" id="BPLR01004611">
    <property type="protein sequence ID" value="GIX96147.1"/>
    <property type="molecule type" value="Genomic_DNA"/>
</dbReference>
<evidence type="ECO:0000313" key="4">
    <source>
        <dbReference type="EMBL" id="GIX96147.1"/>
    </source>
</evidence>
<reference evidence="4 5" key="1">
    <citation type="submission" date="2021-06" db="EMBL/GenBank/DDBJ databases">
        <title>Caerostris extrusa draft genome.</title>
        <authorList>
            <person name="Kono N."/>
            <person name="Arakawa K."/>
        </authorList>
    </citation>
    <scope>NUCLEOTIDE SEQUENCE [LARGE SCALE GENOMIC DNA]</scope>
</reference>
<accession>A0AAV4PLU3</accession>
<sequence>MGDSLLQILLLGVFALNTTFSTVLEGYKRGAGNMMFSAVVLSLLISFTSGNIRNSPFIEDVNTITRASNEIGFKVLSDLPKTKNVFLSPISISMTMGLVYSGARNATAEEIQATMQFPSDVTHAFKTILDFCETTRRKKPTSSLSNGNG</sequence>
<proteinExistence type="predicted"/>
<dbReference type="GO" id="GO:0004867">
    <property type="term" value="F:serine-type endopeptidase inhibitor activity"/>
    <property type="evidence" value="ECO:0007669"/>
    <property type="project" value="UniProtKB-KW"/>
</dbReference>
<keyword evidence="2" id="KW-0722">Serine protease inhibitor</keyword>
<evidence type="ECO:0000259" key="3">
    <source>
        <dbReference type="Pfam" id="PF00079"/>
    </source>
</evidence>
<keyword evidence="1" id="KW-0646">Protease inhibitor</keyword>
<dbReference type="Pfam" id="PF00079">
    <property type="entry name" value="Serpin"/>
    <property type="match status" value="1"/>
</dbReference>
<organism evidence="4 5">
    <name type="scientific">Caerostris extrusa</name>
    <name type="common">Bark spider</name>
    <name type="synonym">Caerostris bankana</name>
    <dbReference type="NCBI Taxonomy" id="172846"/>
    <lineage>
        <taxon>Eukaryota</taxon>
        <taxon>Metazoa</taxon>
        <taxon>Ecdysozoa</taxon>
        <taxon>Arthropoda</taxon>
        <taxon>Chelicerata</taxon>
        <taxon>Arachnida</taxon>
        <taxon>Araneae</taxon>
        <taxon>Araneomorphae</taxon>
        <taxon>Entelegynae</taxon>
        <taxon>Araneoidea</taxon>
        <taxon>Araneidae</taxon>
        <taxon>Caerostris</taxon>
    </lineage>
</organism>
<dbReference type="InterPro" id="IPR023796">
    <property type="entry name" value="Serpin_dom"/>
</dbReference>
<dbReference type="Proteomes" id="UP001054945">
    <property type="component" value="Unassembled WGS sequence"/>
</dbReference>
<dbReference type="InterPro" id="IPR042178">
    <property type="entry name" value="Serpin_sf_1"/>
</dbReference>
<evidence type="ECO:0000313" key="5">
    <source>
        <dbReference type="Proteomes" id="UP001054945"/>
    </source>
</evidence>
<gene>
    <name evidence="4" type="primary">SERPINB8_6</name>
    <name evidence="4" type="ORF">CEXT_363271</name>
</gene>
<name>A0AAV4PLU3_CAEEX</name>
<protein>
    <submittedName>
        <fullName evidence="4">Serpin B8</fullName>
    </submittedName>
</protein>
<dbReference type="SUPFAM" id="SSF56574">
    <property type="entry name" value="Serpins"/>
    <property type="match status" value="1"/>
</dbReference>
<dbReference type="AlphaFoldDB" id="A0AAV4PLU3"/>
<comment type="caution">
    <text evidence="4">The sequence shown here is derived from an EMBL/GenBank/DDBJ whole genome shotgun (WGS) entry which is preliminary data.</text>
</comment>
<evidence type="ECO:0000256" key="1">
    <source>
        <dbReference type="ARBA" id="ARBA00022690"/>
    </source>
</evidence>
<feature type="domain" description="Serpin" evidence="3">
    <location>
        <begin position="68"/>
        <end position="145"/>
    </location>
</feature>
<dbReference type="InterPro" id="IPR036186">
    <property type="entry name" value="Serpin_sf"/>
</dbReference>
<evidence type="ECO:0000256" key="2">
    <source>
        <dbReference type="ARBA" id="ARBA00022900"/>
    </source>
</evidence>
<dbReference type="Gene3D" id="3.30.497.10">
    <property type="entry name" value="Antithrombin, subunit I, domain 2"/>
    <property type="match status" value="1"/>
</dbReference>
<keyword evidence="5" id="KW-1185">Reference proteome</keyword>